<feature type="transmembrane region" description="Helical" evidence="1">
    <location>
        <begin position="484"/>
        <end position="503"/>
    </location>
</feature>
<protein>
    <submittedName>
        <fullName evidence="3">Uncharacterized protein</fullName>
    </submittedName>
</protein>
<evidence type="ECO:0000313" key="2">
    <source>
        <dbReference type="Proteomes" id="UP000887540"/>
    </source>
</evidence>
<name>A0A914BYF6_9BILA</name>
<feature type="transmembrane region" description="Helical" evidence="1">
    <location>
        <begin position="175"/>
        <end position="194"/>
    </location>
</feature>
<feature type="transmembrane region" description="Helical" evidence="1">
    <location>
        <begin position="93"/>
        <end position="113"/>
    </location>
</feature>
<dbReference type="GO" id="GO:0005886">
    <property type="term" value="C:plasma membrane"/>
    <property type="evidence" value="ECO:0007669"/>
    <property type="project" value="TreeGrafter"/>
</dbReference>
<feature type="transmembrane region" description="Helical" evidence="1">
    <location>
        <begin position="53"/>
        <end position="73"/>
    </location>
</feature>
<evidence type="ECO:0000256" key="1">
    <source>
        <dbReference type="SAM" id="Phobius"/>
    </source>
</evidence>
<feature type="transmembrane region" description="Helical" evidence="1">
    <location>
        <begin position="134"/>
        <end position="155"/>
    </location>
</feature>
<keyword evidence="1" id="KW-0812">Transmembrane</keyword>
<evidence type="ECO:0000313" key="3">
    <source>
        <dbReference type="WBParaSite" id="ACRNAN_Path_1289.g5044.t1"/>
    </source>
</evidence>
<dbReference type="PANTHER" id="PTHR43243">
    <property type="entry name" value="INNER MEMBRANE TRANSPORTER YGJI-RELATED"/>
    <property type="match status" value="1"/>
</dbReference>
<feature type="transmembrane region" description="Helical" evidence="1">
    <location>
        <begin position="448"/>
        <end position="472"/>
    </location>
</feature>
<dbReference type="PANTHER" id="PTHR43243:SF20">
    <property type="entry name" value="CATIONIC AMINO ACID TRANSPORTER 3"/>
    <property type="match status" value="1"/>
</dbReference>
<dbReference type="GO" id="GO:0015171">
    <property type="term" value="F:amino acid transmembrane transporter activity"/>
    <property type="evidence" value="ECO:0007669"/>
    <property type="project" value="TreeGrafter"/>
</dbReference>
<feature type="transmembrane region" description="Helical" evidence="1">
    <location>
        <begin position="29"/>
        <end position="46"/>
    </location>
</feature>
<dbReference type="Proteomes" id="UP000887540">
    <property type="component" value="Unplaced"/>
</dbReference>
<reference evidence="3" key="1">
    <citation type="submission" date="2022-11" db="UniProtKB">
        <authorList>
            <consortium name="WormBaseParasite"/>
        </authorList>
    </citation>
    <scope>IDENTIFICATION</scope>
</reference>
<dbReference type="AlphaFoldDB" id="A0A914BYF6"/>
<keyword evidence="2" id="KW-1185">Reference proteome</keyword>
<keyword evidence="1" id="KW-1133">Transmembrane helix</keyword>
<feature type="transmembrane region" description="Helical" evidence="1">
    <location>
        <begin position="509"/>
        <end position="526"/>
    </location>
</feature>
<accession>A0A914BYF6</accession>
<dbReference type="WBParaSite" id="ACRNAN_Path_1289.g5044.t1">
    <property type="protein sequence ID" value="ACRNAN_Path_1289.g5044.t1"/>
    <property type="gene ID" value="ACRNAN_Path_1289.g5044"/>
</dbReference>
<keyword evidence="1" id="KW-0472">Membrane</keyword>
<dbReference type="Gene3D" id="1.20.1740.10">
    <property type="entry name" value="Amino acid/polyamine transporter I"/>
    <property type="match status" value="1"/>
</dbReference>
<sequence>MNLLFRGAVKAFLHVSYQVDVLSIEHFDFFGLFSILLAASILCCSLRVLVTVVLVFLITLFFTLTSTTIVALMQNFTQLRFLQFGLTDHYEPFFHSVEWLMLLVLCLESLGFLAEESEQPQKFLPWTFQRAWKFSGIVMALAIIAFYPFDKLIHFHSKYLLPNVFGQVGIYSARYFMNVGAVCGLCGTLLVAFLPPTRILYTLAHENLLPGFHAFRKLHGKGGAPRNSVVLVTIIASVISVLPKDVLLECVPLNVSLRLFCQSLLLYKECFSSEKLEFHDAKYNRLRKDLTIVEGLSNYSFDYSPIPSDGEEEEDTDAEILRRMREVNQVSDESEIKFCQSSPQTKYDAIAMDDNGNFPTSSNAGAHECFLKSCTDERAFDDKLSPGHYHIYEIESSEKPYKNNSNGVENLVDPVSAEKSSRRYLITFMLGVLLISVSSKVLCDTVEFVPILSIVGIVGGLLMSCTTFLLVGRIKLENRNRWQPLGCLITIFLLTIILFHFSLLKYGVVFGWIMIGTTFYILNIICNK</sequence>
<proteinExistence type="predicted"/>
<organism evidence="2 3">
    <name type="scientific">Acrobeloides nanus</name>
    <dbReference type="NCBI Taxonomy" id="290746"/>
    <lineage>
        <taxon>Eukaryota</taxon>
        <taxon>Metazoa</taxon>
        <taxon>Ecdysozoa</taxon>
        <taxon>Nematoda</taxon>
        <taxon>Chromadorea</taxon>
        <taxon>Rhabditida</taxon>
        <taxon>Tylenchina</taxon>
        <taxon>Cephalobomorpha</taxon>
        <taxon>Cephaloboidea</taxon>
        <taxon>Cephalobidae</taxon>
        <taxon>Acrobeloides</taxon>
    </lineage>
</organism>
<feature type="transmembrane region" description="Helical" evidence="1">
    <location>
        <begin position="424"/>
        <end position="442"/>
    </location>
</feature>